<dbReference type="STRING" id="1246955.MCYN_0007"/>
<dbReference type="AlphaFoldDB" id="L0RU73"/>
<feature type="signal peptide" evidence="1">
    <location>
        <begin position="1"/>
        <end position="24"/>
    </location>
</feature>
<dbReference type="eggNOG" id="ENOG5033VE3">
    <property type="taxonomic scope" value="Bacteria"/>
</dbReference>
<feature type="chain" id="PRO_5003947335" description="DUF31 domain-containing protein" evidence="1">
    <location>
        <begin position="25"/>
        <end position="737"/>
    </location>
</feature>
<protein>
    <recommendedName>
        <fullName evidence="4">DUF31 domain-containing protein</fullName>
    </recommendedName>
</protein>
<dbReference type="HOGENOM" id="CLU_385347_0_0_14"/>
<evidence type="ECO:0000313" key="2">
    <source>
        <dbReference type="EMBL" id="CCP23739.1"/>
    </source>
</evidence>
<dbReference type="EMBL" id="HF559394">
    <property type="protein sequence ID" value="CCP23739.1"/>
    <property type="molecule type" value="Genomic_DNA"/>
</dbReference>
<keyword evidence="3" id="KW-1185">Reference proteome</keyword>
<sequence length="737" mass="86341">MKNKMKFRKLFFLSLGFACLTTMVACKYGKVKLPTLRSSLNKIKGHKKYQEYLKAIENESISVSKEKKILEDINIIIENEKKEISSKINLLTDENKKKEYYDKLSETNTYSDLIVLDKKISSLNNENYIKKDEEKQNHLDHLNNDNKEYVFSKIPPLSSSTTLTNNGIVKNPKAIFNKKYFPKNVLLDDNTINKTIIKKYFDGELEKILKVVLSNSFDIDVLPKWFQNDEYNLNTDFDKIPDLVVWFKNSNNKFIKYVQKIVPSYVQDNELKIINNELILKKDISNFINKPFMDKNINFTLNLNKKANNDIPSIIEKNFVRINLDLNKLDSDYHPIKNVENLLYKASINNKNEIELKLKSSSDKHFTFNLNESSNDTFFIEKYSTVIDVSYYVYDGKDENFSITSKILNNSHFAKLSSNEEFYKNEKEGKRLDVSLNKNKIFENLRKRVFVVGGGTSTMIAKVKPSDPNDQRYYFITNRHVSNILKNRWANRQVLKKFLIFSVDDNKVKNADKDISINVEYNNFVFDFWESKEQTPRKQGNIKNKNYNNADISISIIDISPIIEKAKKENNIKIFNYLNEWKKIKPLKLSKKTKHLNSNDYVNLHLASFPLDDYAGFTGRRYREHIISKIRIVTINDQAREYEKYGFFRTFIQKDDSPKLKYDLISGASGSLVVDENNDMIALFMQNIGDDEYGFGLLSSQDYDYFGYETNNNQNSFKKHLEAEIKNSPDKFEMIEF</sequence>
<proteinExistence type="predicted"/>
<keyword evidence="1" id="KW-0732">Signal</keyword>
<evidence type="ECO:0000313" key="3">
    <source>
        <dbReference type="Proteomes" id="UP000010466"/>
    </source>
</evidence>
<gene>
    <name evidence="2" type="primary">MCYN0007</name>
    <name evidence="2" type="ordered locus">MCYN_0007</name>
</gene>
<name>L0RU73_MYCC1</name>
<dbReference type="KEGG" id="mcy:MCYN_0007"/>
<dbReference type="PATRIC" id="fig|1246955.3.peg.7"/>
<dbReference type="PROSITE" id="PS51257">
    <property type="entry name" value="PROKAR_LIPOPROTEIN"/>
    <property type="match status" value="1"/>
</dbReference>
<evidence type="ECO:0008006" key="4">
    <source>
        <dbReference type="Google" id="ProtNLM"/>
    </source>
</evidence>
<reference evidence="3" key="1">
    <citation type="journal article" date="2013" name="Genome Announc.">
        <title>Complete genome sequence of Mycoplasma cynos strain C142.</title>
        <authorList>
            <person name="Walker C.A."/>
            <person name="Mannering S.A."/>
            <person name="Shields S."/>
            <person name="Blake D.P."/>
            <person name="Brownlie J."/>
        </authorList>
    </citation>
    <scope>NUCLEOTIDE SEQUENCE [LARGE SCALE GENOMIC DNA]</scope>
    <source>
        <strain evidence="3">C142</strain>
    </source>
</reference>
<dbReference type="Proteomes" id="UP000010466">
    <property type="component" value="Chromosome"/>
</dbReference>
<organism evidence="2 3">
    <name type="scientific">Mycoplasmopsis cynos (strain C142)</name>
    <name type="common">Mycoplasma cynos</name>
    <dbReference type="NCBI Taxonomy" id="1246955"/>
    <lineage>
        <taxon>Bacteria</taxon>
        <taxon>Bacillati</taxon>
        <taxon>Mycoplasmatota</taxon>
        <taxon>Mycoplasmoidales</taxon>
        <taxon>Metamycoplasmataceae</taxon>
        <taxon>Mycoplasmopsis</taxon>
    </lineage>
</organism>
<evidence type="ECO:0000256" key="1">
    <source>
        <dbReference type="SAM" id="SignalP"/>
    </source>
</evidence>
<accession>L0RU73</accession>